<protein>
    <recommendedName>
        <fullName evidence="4">DUF2380 domain-containing protein</fullName>
    </recommendedName>
</protein>
<dbReference type="EMBL" id="AP025592">
    <property type="protein sequence ID" value="BDG09913.1"/>
    <property type="molecule type" value="Genomic_DNA"/>
</dbReference>
<accession>A0ABN6ND64</accession>
<keyword evidence="3" id="KW-1185">Reference proteome</keyword>
<feature type="signal peptide" evidence="1">
    <location>
        <begin position="1"/>
        <end position="20"/>
    </location>
</feature>
<proteinExistence type="predicted"/>
<sequence length="165" mass="16977">MTTPALLAAALLLGAAPDPASPPLGVAPFGAAPQLSFSARRAAEEVARALASDGVAVLGPDRAEARLGRERTELLAACGADAHCLAGAAAPLGVERVLGGELQQGEGRYRARLVLVRVKDERVLGSVERDLPLGTKRLQAELAEVARRLLRGGEAPAAARPDAPR</sequence>
<keyword evidence="1" id="KW-0732">Signal</keyword>
<dbReference type="RefSeq" id="WP_248342311.1">
    <property type="nucleotide sequence ID" value="NZ_AP025592.1"/>
</dbReference>
<gene>
    <name evidence="2" type="ORF">AMPC_30260</name>
</gene>
<evidence type="ECO:0000256" key="1">
    <source>
        <dbReference type="SAM" id="SignalP"/>
    </source>
</evidence>
<evidence type="ECO:0008006" key="4">
    <source>
        <dbReference type="Google" id="ProtNLM"/>
    </source>
</evidence>
<organism evidence="2 3">
    <name type="scientific">Anaeromyxobacter paludicola</name>
    <dbReference type="NCBI Taxonomy" id="2918171"/>
    <lineage>
        <taxon>Bacteria</taxon>
        <taxon>Pseudomonadati</taxon>
        <taxon>Myxococcota</taxon>
        <taxon>Myxococcia</taxon>
        <taxon>Myxococcales</taxon>
        <taxon>Cystobacterineae</taxon>
        <taxon>Anaeromyxobacteraceae</taxon>
        <taxon>Anaeromyxobacter</taxon>
    </lineage>
</organism>
<feature type="chain" id="PRO_5045668674" description="DUF2380 domain-containing protein" evidence="1">
    <location>
        <begin position="21"/>
        <end position="165"/>
    </location>
</feature>
<evidence type="ECO:0000313" key="3">
    <source>
        <dbReference type="Proteomes" id="UP001162734"/>
    </source>
</evidence>
<dbReference type="Proteomes" id="UP001162734">
    <property type="component" value="Chromosome"/>
</dbReference>
<reference evidence="3" key="1">
    <citation type="journal article" date="2022" name="Int. J. Syst. Evol. Microbiol.">
        <title>Anaeromyxobacter oryzae sp. nov., Anaeromyxobacter diazotrophicus sp. nov. and Anaeromyxobacter paludicola sp. nov., isolated from paddy soils.</title>
        <authorList>
            <person name="Itoh H."/>
            <person name="Xu Z."/>
            <person name="Mise K."/>
            <person name="Masuda Y."/>
            <person name="Ushijima N."/>
            <person name="Hayakawa C."/>
            <person name="Shiratori Y."/>
            <person name="Senoo K."/>
        </authorList>
    </citation>
    <scope>NUCLEOTIDE SEQUENCE [LARGE SCALE GENOMIC DNA]</scope>
    <source>
        <strain evidence="3">Red630</strain>
    </source>
</reference>
<evidence type="ECO:0000313" key="2">
    <source>
        <dbReference type="EMBL" id="BDG09913.1"/>
    </source>
</evidence>
<name>A0ABN6ND64_9BACT</name>